<keyword evidence="17" id="KW-0968">Cytoplasmic vesicle</keyword>
<evidence type="ECO:0000256" key="9">
    <source>
        <dbReference type="ARBA" id="ARBA00022729"/>
    </source>
</evidence>
<dbReference type="PROSITE" id="PS51914">
    <property type="entry name" value="MRH"/>
    <property type="match status" value="1"/>
</dbReference>
<evidence type="ECO:0000256" key="4">
    <source>
        <dbReference type="ARBA" id="ARBA00004472"/>
    </source>
</evidence>
<evidence type="ECO:0000256" key="8">
    <source>
        <dbReference type="ARBA" id="ARBA00022692"/>
    </source>
</evidence>
<evidence type="ECO:0000313" key="20">
    <source>
        <dbReference type="EMBL" id="CAG9310045.1"/>
    </source>
</evidence>
<evidence type="ECO:0000256" key="2">
    <source>
        <dbReference type="ARBA" id="ARBA00004358"/>
    </source>
</evidence>
<name>A0AAU9IKR1_9CILI</name>
<dbReference type="SUPFAM" id="SSF50911">
    <property type="entry name" value="Mannose 6-phosphate receptor domain"/>
    <property type="match status" value="1"/>
</dbReference>
<reference evidence="20" key="1">
    <citation type="submission" date="2021-09" db="EMBL/GenBank/DDBJ databases">
        <authorList>
            <consortium name="AG Swart"/>
            <person name="Singh M."/>
            <person name="Singh A."/>
            <person name="Seah K."/>
            <person name="Emmerich C."/>
        </authorList>
    </citation>
    <scope>NUCLEOTIDE SEQUENCE</scope>
    <source>
        <strain evidence="20">ATCC30299</strain>
    </source>
</reference>
<feature type="domain" description="MRH" evidence="19">
    <location>
        <begin position="12"/>
        <end position="163"/>
    </location>
</feature>
<dbReference type="InterPro" id="IPR044865">
    <property type="entry name" value="MRH_dom"/>
</dbReference>
<dbReference type="InterPro" id="IPR009011">
    <property type="entry name" value="Man6P_isomerase_rcpt-bd_dom_sf"/>
</dbReference>
<keyword evidence="13" id="KW-0333">Golgi apparatus</keyword>
<evidence type="ECO:0000256" key="17">
    <source>
        <dbReference type="ARBA" id="ARBA00023329"/>
    </source>
</evidence>
<sequence>MIFFLIVPALAYECSFSLSNGYSVDLSPMINTSPPDYLIIDDYGNTYQANICSELNSNCAGDITGIASVTNSQSPCKILGRQSPLGQLSGPRVDFLDKLNPMNGVSLTYYGGDLCTMIGFVDTQVEYRIKCNPYGGPDVLTRAYALSSCSYIFEFSSKSACPIPPAPVDPNSQPKSRIKSFLALLFVGFLFYLAIGTIYNKLKNEESWIDSIPHKEFWFNLPGMIRDGIGFTICRAKELIRSGNLKYLGNGHIPV</sequence>
<evidence type="ECO:0000256" key="12">
    <source>
        <dbReference type="ARBA" id="ARBA00023006"/>
    </source>
</evidence>
<keyword evidence="16" id="KW-1015">Disulfide bond</keyword>
<evidence type="ECO:0000256" key="10">
    <source>
        <dbReference type="ARBA" id="ARBA00022927"/>
    </source>
</evidence>
<comment type="subcellular location">
    <subcellularLocation>
        <location evidence="2">Cytoplasmic vesicle membrane</location>
        <topology evidence="2">Single-pass type I membrane protein</topology>
    </subcellularLocation>
    <subcellularLocation>
        <location evidence="3">Golgi apparatus membrane</location>
    </subcellularLocation>
    <subcellularLocation>
        <location evidence="1">Mitochondrion membrane</location>
        <topology evidence="1">Single-pass membrane protein</topology>
    </subcellularLocation>
    <subcellularLocation>
        <location evidence="4">Preautophagosomal structure membrane</location>
        <topology evidence="4">Single-pass type I membrane protein</topology>
    </subcellularLocation>
</comment>
<evidence type="ECO:0000256" key="11">
    <source>
        <dbReference type="ARBA" id="ARBA00022989"/>
    </source>
</evidence>
<dbReference type="AlphaFoldDB" id="A0AAU9IKR1"/>
<dbReference type="Gene3D" id="2.70.130.10">
    <property type="entry name" value="Mannose-6-phosphate receptor binding domain"/>
    <property type="match status" value="1"/>
</dbReference>
<dbReference type="Proteomes" id="UP001162131">
    <property type="component" value="Unassembled WGS sequence"/>
</dbReference>
<evidence type="ECO:0000256" key="14">
    <source>
        <dbReference type="ARBA" id="ARBA00023128"/>
    </source>
</evidence>
<keyword evidence="7" id="KW-0813">Transport</keyword>
<evidence type="ECO:0000313" key="21">
    <source>
        <dbReference type="Proteomes" id="UP001162131"/>
    </source>
</evidence>
<keyword evidence="12" id="KW-0072">Autophagy</keyword>
<keyword evidence="8 18" id="KW-0812">Transmembrane</keyword>
<evidence type="ECO:0000256" key="5">
    <source>
        <dbReference type="ARBA" id="ARBA00005363"/>
    </source>
</evidence>
<dbReference type="GO" id="GO:0006914">
    <property type="term" value="P:autophagy"/>
    <property type="evidence" value="ECO:0007669"/>
    <property type="project" value="UniProtKB-KW"/>
</dbReference>
<dbReference type="PANTHER" id="PTHR15071">
    <property type="entry name" value="MANNOSE-6-PHOSPHATE RECEPTOR FAMILY MEMBER"/>
    <property type="match status" value="1"/>
</dbReference>
<evidence type="ECO:0000256" key="3">
    <source>
        <dbReference type="ARBA" id="ARBA00004394"/>
    </source>
</evidence>
<keyword evidence="10" id="KW-0653">Protein transport</keyword>
<keyword evidence="11 18" id="KW-1133">Transmembrane helix</keyword>
<keyword evidence="14" id="KW-0496">Mitochondrion</keyword>
<proteinExistence type="inferred from homology"/>
<dbReference type="EMBL" id="CAJZBQ010000001">
    <property type="protein sequence ID" value="CAG9310045.1"/>
    <property type="molecule type" value="Genomic_DNA"/>
</dbReference>
<dbReference type="Pfam" id="PF09451">
    <property type="entry name" value="ATG27"/>
    <property type="match status" value="1"/>
</dbReference>
<keyword evidence="15 18" id="KW-0472">Membrane</keyword>
<dbReference type="GO" id="GO:0031966">
    <property type="term" value="C:mitochondrial membrane"/>
    <property type="evidence" value="ECO:0007669"/>
    <property type="project" value="UniProtKB-SubCell"/>
</dbReference>
<keyword evidence="21" id="KW-1185">Reference proteome</keyword>
<evidence type="ECO:0000256" key="1">
    <source>
        <dbReference type="ARBA" id="ARBA00004304"/>
    </source>
</evidence>
<comment type="caution">
    <text evidence="20">The sequence shown here is derived from an EMBL/GenBank/DDBJ whole genome shotgun (WGS) entry which is preliminary data.</text>
</comment>
<dbReference type="GO" id="GO:0034045">
    <property type="term" value="C:phagophore assembly site membrane"/>
    <property type="evidence" value="ECO:0007669"/>
    <property type="project" value="UniProtKB-SubCell"/>
</dbReference>
<feature type="transmembrane region" description="Helical" evidence="18">
    <location>
        <begin position="181"/>
        <end position="199"/>
    </location>
</feature>
<protein>
    <recommendedName>
        <fullName evidence="6">Autophagy-related protein 27</fullName>
    </recommendedName>
</protein>
<accession>A0AAU9IKR1</accession>
<evidence type="ECO:0000256" key="6">
    <source>
        <dbReference type="ARBA" id="ARBA00013776"/>
    </source>
</evidence>
<evidence type="ECO:0000256" key="15">
    <source>
        <dbReference type="ARBA" id="ARBA00023136"/>
    </source>
</evidence>
<dbReference type="GO" id="GO:0015031">
    <property type="term" value="P:protein transport"/>
    <property type="evidence" value="ECO:0007669"/>
    <property type="project" value="UniProtKB-KW"/>
</dbReference>
<dbReference type="GO" id="GO:0000139">
    <property type="term" value="C:Golgi membrane"/>
    <property type="evidence" value="ECO:0007669"/>
    <property type="project" value="UniProtKB-SubCell"/>
</dbReference>
<keyword evidence="9" id="KW-0732">Signal</keyword>
<dbReference type="InterPro" id="IPR018939">
    <property type="entry name" value="Autophagy-rel_prot_27"/>
</dbReference>
<evidence type="ECO:0000256" key="13">
    <source>
        <dbReference type="ARBA" id="ARBA00023034"/>
    </source>
</evidence>
<evidence type="ECO:0000256" key="7">
    <source>
        <dbReference type="ARBA" id="ARBA00022448"/>
    </source>
</evidence>
<gene>
    <name evidence="20" type="ORF">BSTOLATCC_MIC257</name>
</gene>
<organism evidence="20 21">
    <name type="scientific">Blepharisma stoltei</name>
    <dbReference type="NCBI Taxonomy" id="1481888"/>
    <lineage>
        <taxon>Eukaryota</taxon>
        <taxon>Sar</taxon>
        <taxon>Alveolata</taxon>
        <taxon>Ciliophora</taxon>
        <taxon>Postciliodesmatophora</taxon>
        <taxon>Heterotrichea</taxon>
        <taxon>Heterotrichida</taxon>
        <taxon>Blepharismidae</taxon>
        <taxon>Blepharisma</taxon>
    </lineage>
</organism>
<dbReference type="GO" id="GO:0030659">
    <property type="term" value="C:cytoplasmic vesicle membrane"/>
    <property type="evidence" value="ECO:0007669"/>
    <property type="project" value="UniProtKB-SubCell"/>
</dbReference>
<evidence type="ECO:0000256" key="18">
    <source>
        <dbReference type="SAM" id="Phobius"/>
    </source>
</evidence>
<evidence type="ECO:0000256" key="16">
    <source>
        <dbReference type="ARBA" id="ARBA00023157"/>
    </source>
</evidence>
<comment type="similarity">
    <text evidence="5">Belongs to the ATG27 family.</text>
</comment>
<evidence type="ECO:0000259" key="19">
    <source>
        <dbReference type="PROSITE" id="PS51914"/>
    </source>
</evidence>